<dbReference type="InterPro" id="IPR013825">
    <property type="entry name" value="Topo_IA_cen_sub2"/>
</dbReference>
<dbReference type="PRINTS" id="PR00417">
    <property type="entry name" value="PRTPISMRASEI"/>
</dbReference>
<evidence type="ECO:0000259" key="9">
    <source>
        <dbReference type="PROSITE" id="PS52039"/>
    </source>
</evidence>
<dbReference type="SMART" id="SM00436">
    <property type="entry name" value="TOP1Bc"/>
    <property type="match status" value="1"/>
</dbReference>
<organism evidence="10 11">
    <name type="scientific">Lodderomyces beijingensis</name>
    <dbReference type="NCBI Taxonomy" id="1775926"/>
    <lineage>
        <taxon>Eukaryota</taxon>
        <taxon>Fungi</taxon>
        <taxon>Dikarya</taxon>
        <taxon>Ascomycota</taxon>
        <taxon>Saccharomycotina</taxon>
        <taxon>Pichiomycetes</taxon>
        <taxon>Debaryomycetaceae</taxon>
        <taxon>Candida/Lodderomyces clade</taxon>
        <taxon>Lodderomyces</taxon>
    </lineage>
</organism>
<dbReference type="InterPro" id="IPR013826">
    <property type="entry name" value="Topo_IA_cen_sub3"/>
</dbReference>
<dbReference type="Pfam" id="PF01751">
    <property type="entry name" value="Toprim"/>
    <property type="match status" value="1"/>
</dbReference>
<dbReference type="GeneID" id="92208483"/>
<dbReference type="SMART" id="SM00493">
    <property type="entry name" value="TOPRIM"/>
    <property type="match status" value="1"/>
</dbReference>
<evidence type="ECO:0000256" key="4">
    <source>
        <dbReference type="ARBA" id="ARBA00023029"/>
    </source>
</evidence>
<comment type="function">
    <text evidence="7">Introduces a single-strand break via transesterification at a target site in duplex DNA. Releases the supercoiling and torsional tension of DNA introduced during the DNA replication and transcription by transiently cleaving and rejoining one strand of the DNA duplex. The scissile phosphodiester is attacked by the catalytic tyrosine of the enzyme, resulting in the formation of a DNA-(5'-phosphotyrosyl)-enzyme intermediate and the expulsion of a 3'-OH DNA strand.</text>
</comment>
<evidence type="ECO:0000256" key="2">
    <source>
        <dbReference type="ARBA" id="ARBA00009446"/>
    </source>
</evidence>
<dbReference type="InterPro" id="IPR003601">
    <property type="entry name" value="Topo_IA_2"/>
</dbReference>
<dbReference type="PANTHER" id="PTHR11390">
    <property type="entry name" value="PROKARYOTIC DNA TOPOISOMERASE"/>
    <property type="match status" value="1"/>
</dbReference>
<dbReference type="Gene3D" id="2.70.20.10">
    <property type="entry name" value="Topoisomerase I, domain 3"/>
    <property type="match status" value="1"/>
</dbReference>
<dbReference type="InterPro" id="IPR013824">
    <property type="entry name" value="Topo_IA_cen_sub1"/>
</dbReference>
<dbReference type="PANTHER" id="PTHR11390:SF21">
    <property type="entry name" value="DNA TOPOISOMERASE 3-ALPHA"/>
    <property type="match status" value="1"/>
</dbReference>
<dbReference type="Gene3D" id="3.40.50.140">
    <property type="match status" value="1"/>
</dbReference>
<evidence type="ECO:0000256" key="3">
    <source>
        <dbReference type="ARBA" id="ARBA00012891"/>
    </source>
</evidence>
<sequence>MRILCVAEKPSIAKEVATILGGGRVSVRNSKNKFIKNYDFQFTFPQTGRCDVTMTSVVGHITETEFAPGYQWGSCDPSALFKAKIITKVTKKDVYDNIGKEARNIDKLMIWTDCDREGEFIGKEIFDAAKEGNRSLTMSNVWRSRFSHLERSHIVRAANSPISLDLRSVAAVECRIEVDFRVGTSYTRLLTEALRSNSIIEKKEVASYGTCQFPTLGFVVDRYNRVQNFVPEPFWYIEPSLRKENKKTAFNWVRGHIFDRYFVMVIYEQCLQHEYGTISKLETKRTTNWRPLPLTTVELQKDCAKYFKMSAKATLEAAEKLYNKGFLSYPRTETDKFPSSMDFKGICENQKQDPRWGPYTELLLSRGLESPRNGSHDDHAHPAIHPVNYVSIDSLQSANEKKVYEYVVRRFLACCSKDAIGSMTSATLQWGDEFFTSKGLMVLERNYLDIFTYKKWESSKQLPAFQEGERVKISNAILGEGKTSPPQLMTEPELIALMDVNGIGTDATIAEHIDKIISRNYATKQKKNKSEYIVPSPLGIGLVEGFDRMQFEGISLSKPILRKSLEACLQEICNGEKTKTEVVDSMLQVYSNAFRTCRQKISVLAEQCRSSRT</sequence>
<dbReference type="Proteomes" id="UP001497383">
    <property type="component" value="Chromosome 4"/>
</dbReference>
<keyword evidence="6 7" id="KW-0413">Isomerase</keyword>
<dbReference type="PROSITE" id="PS50880">
    <property type="entry name" value="TOPRIM"/>
    <property type="match status" value="1"/>
</dbReference>
<accession>A0ABP0ZN13</accession>
<dbReference type="InterPro" id="IPR034144">
    <property type="entry name" value="TOPRIM_TopoIII"/>
</dbReference>
<evidence type="ECO:0000313" key="10">
    <source>
        <dbReference type="EMBL" id="CAK9439063.1"/>
    </source>
</evidence>
<name>A0ABP0ZN13_9ASCO</name>
<dbReference type="InterPro" id="IPR023405">
    <property type="entry name" value="Topo_IA_core_domain"/>
</dbReference>
<evidence type="ECO:0000256" key="7">
    <source>
        <dbReference type="RuleBase" id="RU362092"/>
    </source>
</evidence>
<comment type="similarity">
    <text evidence="2 7">Belongs to the type IA topoisomerase family.</text>
</comment>
<dbReference type="InterPro" id="IPR000380">
    <property type="entry name" value="Topo_IA"/>
</dbReference>
<evidence type="ECO:0000313" key="11">
    <source>
        <dbReference type="Proteomes" id="UP001497383"/>
    </source>
</evidence>
<dbReference type="InterPro" id="IPR006171">
    <property type="entry name" value="TOPRIM_dom"/>
</dbReference>
<dbReference type="PROSITE" id="PS52039">
    <property type="entry name" value="TOPO_IA_2"/>
    <property type="match status" value="1"/>
</dbReference>
<dbReference type="RefSeq" id="XP_066830225.1">
    <property type="nucleotide sequence ID" value="XM_066973380.1"/>
</dbReference>
<dbReference type="EMBL" id="OZ022408">
    <property type="protein sequence ID" value="CAK9439063.1"/>
    <property type="molecule type" value="Genomic_DNA"/>
</dbReference>
<gene>
    <name evidence="10" type="ORF">LODBEIA_P32870</name>
</gene>
<protein>
    <recommendedName>
        <fullName evidence="3 7">DNA topoisomerase</fullName>
        <ecNumber evidence="3 7">5.6.2.1</ecNumber>
    </recommendedName>
</protein>
<dbReference type="Gene3D" id="1.10.290.10">
    <property type="entry name" value="Topoisomerase I, domain 4"/>
    <property type="match status" value="1"/>
</dbReference>
<dbReference type="SMART" id="SM00437">
    <property type="entry name" value="TOP1Ac"/>
    <property type="match status" value="1"/>
</dbReference>
<dbReference type="CDD" id="cd00186">
    <property type="entry name" value="TOP1Ac"/>
    <property type="match status" value="1"/>
</dbReference>
<comment type="catalytic activity">
    <reaction evidence="1 7">
        <text>ATP-independent breakage of single-stranded DNA, followed by passage and rejoining.</text>
        <dbReference type="EC" id="5.6.2.1"/>
    </reaction>
</comment>
<proteinExistence type="inferred from homology"/>
<evidence type="ECO:0000256" key="5">
    <source>
        <dbReference type="ARBA" id="ARBA00023125"/>
    </source>
</evidence>
<dbReference type="InterPro" id="IPR003602">
    <property type="entry name" value="Topo_IA_DNA-bd_dom"/>
</dbReference>
<dbReference type="InterPro" id="IPR013497">
    <property type="entry name" value="Topo_IA_cen"/>
</dbReference>
<keyword evidence="4 7" id="KW-0799">Topoisomerase</keyword>
<evidence type="ECO:0000256" key="1">
    <source>
        <dbReference type="ARBA" id="ARBA00000213"/>
    </source>
</evidence>
<dbReference type="EC" id="5.6.2.1" evidence="3 7"/>
<keyword evidence="11" id="KW-1185">Reference proteome</keyword>
<keyword evidence="5 7" id="KW-0238">DNA-binding</keyword>
<evidence type="ECO:0000259" key="8">
    <source>
        <dbReference type="PROSITE" id="PS50880"/>
    </source>
</evidence>
<dbReference type="Gene3D" id="1.10.460.10">
    <property type="entry name" value="Topoisomerase I, domain 2"/>
    <property type="match status" value="1"/>
</dbReference>
<dbReference type="SUPFAM" id="SSF56712">
    <property type="entry name" value="Prokaryotic type I DNA topoisomerase"/>
    <property type="match status" value="1"/>
</dbReference>
<feature type="domain" description="Toprim" evidence="8">
    <location>
        <begin position="2"/>
        <end position="144"/>
    </location>
</feature>
<dbReference type="CDD" id="cd03362">
    <property type="entry name" value="TOPRIM_TopoIA_TopoIII"/>
    <property type="match status" value="1"/>
</dbReference>
<feature type="domain" description="Topo IA-type catalytic" evidence="9">
    <location>
        <begin position="165"/>
        <end position="594"/>
    </location>
</feature>
<dbReference type="Pfam" id="PF01131">
    <property type="entry name" value="Topoisom_bac"/>
    <property type="match status" value="1"/>
</dbReference>
<evidence type="ECO:0000256" key="6">
    <source>
        <dbReference type="ARBA" id="ARBA00023235"/>
    </source>
</evidence>
<reference evidence="10 11" key="1">
    <citation type="submission" date="2024-03" db="EMBL/GenBank/DDBJ databases">
        <authorList>
            <person name="Brejova B."/>
        </authorList>
    </citation>
    <scope>NUCLEOTIDE SEQUENCE [LARGE SCALE GENOMIC DNA]</scope>
    <source>
        <strain evidence="10 11">CBS 14171</strain>
    </source>
</reference>